<dbReference type="InterPro" id="IPR002196">
    <property type="entry name" value="Glyco_hydro_24"/>
</dbReference>
<evidence type="ECO:0000259" key="5">
    <source>
        <dbReference type="Pfam" id="PF05382"/>
    </source>
</evidence>
<dbReference type="PANTHER" id="PTHR38107">
    <property type="match status" value="1"/>
</dbReference>
<keyword evidence="1 4" id="KW-0929">Antimicrobial</keyword>
<dbReference type="Pfam" id="PF08460">
    <property type="entry name" value="SH3_5"/>
    <property type="match status" value="3"/>
</dbReference>
<dbReference type="AlphaFoldDB" id="A0A146F1I5"/>
<dbReference type="EMBL" id="LC114488">
    <property type="protein sequence ID" value="BAU68284.1"/>
    <property type="molecule type" value="Genomic_DNA"/>
</dbReference>
<geneLocation type="plasmid" evidence="8">
    <name>pMGT421</name>
</geneLocation>
<evidence type="ECO:0000256" key="3">
    <source>
        <dbReference type="ARBA" id="ARBA00023200"/>
    </source>
</evidence>
<evidence type="ECO:0000256" key="1">
    <source>
        <dbReference type="ARBA" id="ARBA00022529"/>
    </source>
</evidence>
<proteinExistence type="inferred from homology"/>
<dbReference type="Pfam" id="PF00959">
    <property type="entry name" value="Phage_lysozyme"/>
    <property type="match status" value="1"/>
</dbReference>
<reference evidence="8" key="1">
    <citation type="submission" date="2016-01" db="EMBL/GenBank/DDBJ databases">
        <title>Analysis of Bac41 encoded on the pheromone-responsive plasmid pMGT421.</title>
        <authorList>
            <person name="Tomita H."/>
            <person name="Kurushima J."/>
        </authorList>
    </citation>
    <scope>NUCLEOTIDE SEQUENCE</scope>
    <source>
        <strain evidence="8">GUHEfs421</strain>
        <plasmid evidence="8">pMGT421</plasmid>
    </source>
</reference>
<dbReference type="Gene3D" id="1.10.530.40">
    <property type="match status" value="1"/>
</dbReference>
<dbReference type="InterPro" id="IPR008044">
    <property type="entry name" value="Phage_lysin"/>
</dbReference>
<dbReference type="SUPFAM" id="SSF54001">
    <property type="entry name" value="Cysteine proteinases"/>
    <property type="match status" value="1"/>
</dbReference>
<feature type="domain" description="SH3b" evidence="6">
    <location>
        <begin position="331"/>
        <end position="391"/>
    </location>
</feature>
<protein>
    <recommendedName>
        <fullName evidence="4">Lysozyme</fullName>
        <ecNumber evidence="4">3.2.1.17</ecNumber>
    </recommendedName>
</protein>
<dbReference type="InterPro" id="IPR023347">
    <property type="entry name" value="Lysozyme_dom_sf"/>
</dbReference>
<dbReference type="InterPro" id="IPR038765">
    <property type="entry name" value="Papain-like_cys_pep_sf"/>
</dbReference>
<feature type="domain" description="SH3b" evidence="6">
    <location>
        <begin position="517"/>
        <end position="578"/>
    </location>
</feature>
<comment type="catalytic activity">
    <reaction evidence="4">
        <text>Hydrolysis of (1-&gt;4)-beta-linkages between N-acetylmuramic acid and N-acetyl-D-glucosamine residues in a peptidoglycan and between N-acetyl-D-glucosamine residues in chitodextrins.</text>
        <dbReference type="EC" id="3.2.1.17"/>
    </reaction>
</comment>
<dbReference type="GO" id="GO:0003796">
    <property type="term" value="F:lysozyme activity"/>
    <property type="evidence" value="ECO:0007669"/>
    <property type="project" value="UniProtKB-EC"/>
</dbReference>
<organism evidence="8">
    <name type="scientific">Enterococcus faecalis</name>
    <name type="common">Streptococcus faecalis</name>
    <dbReference type="NCBI Taxonomy" id="1351"/>
    <lineage>
        <taxon>Bacteria</taxon>
        <taxon>Bacillati</taxon>
        <taxon>Bacillota</taxon>
        <taxon>Bacilli</taxon>
        <taxon>Lactobacillales</taxon>
        <taxon>Enterococcaceae</taxon>
        <taxon>Enterococcus</taxon>
    </lineage>
</organism>
<keyword evidence="4" id="KW-0326">Glycosidase</keyword>
<dbReference type="EMBL" id="LC114487">
    <property type="protein sequence ID" value="BAU68273.1"/>
    <property type="molecule type" value="Genomic_DNA"/>
</dbReference>
<dbReference type="GO" id="GO:0009253">
    <property type="term" value="P:peptidoglycan catabolic process"/>
    <property type="evidence" value="ECO:0007669"/>
    <property type="project" value="InterPro"/>
</dbReference>
<dbReference type="CDD" id="cd00737">
    <property type="entry name" value="lyz_endolysin_autolysin"/>
    <property type="match status" value="1"/>
</dbReference>
<name>A0A146F1I5_ENTFL</name>
<keyword evidence="3" id="KW-1035">Host cytoplasm</keyword>
<keyword evidence="4" id="KW-0378">Hydrolase</keyword>
<geneLocation type="plasmid" evidence="7">
    <name>pYI12</name>
</geneLocation>
<evidence type="ECO:0000259" key="6">
    <source>
        <dbReference type="Pfam" id="PF08460"/>
    </source>
</evidence>
<sequence>MNYSQKAIDLCKKYSNFSLKAVAGRNGILSIGYGHFTNEKHPIKPGMVITESQATQILRDDLNEHAALISKLLAIKATQNQFDALVSFSHSKGLGFLPSSDIMHFTNNKEFNSAAREMKLYVYDIGSIKLPKLVERRNAETALYLEGASGNEETTNHARIGFDVMIRWMEQKKAQHITYSMDYRLGPNSYDCSSAVYFALKEAGFIDPSTFPGNTDSLFGQLERVGWSQVPLVGGKYHVQRGDIFIWGIRGNSGGELGHTGIFIDDKDNIIHCTCGWDGNKCSINGISVDNHDQVWVASGRPPVTIYRFGGASKPYPGDSSGSKGDSVNPSAGVFYPSMRLPVSGDTDPNSPALDYYEAGQAIVYDSYVFANGYAWISYVAGSGLRRYVAVGPDDGRTDTVWGTGFLNNTPSGSGSNTGSALNGVFYPSMRLPVSGDTDPNIPALAYYEAGQAIIYDSYVFANGYAWISYIAGSGLRRYVAVGPDDGRTDTVWGTGFFDNGGDPGSQAHPNSIGLVPKAGNFVPNRKLPVSADTDPNSAALDYYEAGQSIGYDSYIFANGYAWISYIAGSGLRRYVAVGPDDGRTDTVWGKGFFN</sequence>
<dbReference type="InterPro" id="IPR023346">
    <property type="entry name" value="Lysozyme-like_dom_sf"/>
</dbReference>
<keyword evidence="8" id="KW-0614">Plasmid</keyword>
<evidence type="ECO:0000256" key="2">
    <source>
        <dbReference type="ARBA" id="ARBA00022638"/>
    </source>
</evidence>
<evidence type="ECO:0000256" key="4">
    <source>
        <dbReference type="RuleBase" id="RU003788"/>
    </source>
</evidence>
<dbReference type="SUPFAM" id="SSF53955">
    <property type="entry name" value="Lysozyme-like"/>
    <property type="match status" value="1"/>
</dbReference>
<reference evidence="7" key="2">
    <citation type="submission" date="2016-01" db="EMBL/GenBank/DDBJ databases">
        <title>Analysis of Bac41 encoded on the pheromone-responsive plasmid pYI12.</title>
        <authorList>
            <person name="Tomita H."/>
            <person name="Kurushima J."/>
        </authorList>
    </citation>
    <scope>NUCLEOTIDE SEQUENCE</scope>
    <source>
        <strain evidence="7">YI712</strain>
        <plasmid evidence="7">pYI12</plasmid>
    </source>
</reference>
<gene>
    <name evidence="8" type="primary">bacL1</name>
</gene>
<feature type="domain" description="Bacteriophage lysin" evidence="5">
    <location>
        <begin position="163"/>
        <end position="310"/>
    </location>
</feature>
<dbReference type="EC" id="3.2.1.17" evidence="4"/>
<evidence type="ECO:0000313" key="8">
    <source>
        <dbReference type="EMBL" id="BAU68284.1"/>
    </source>
</evidence>
<dbReference type="Gene3D" id="2.30.30.40">
    <property type="entry name" value="SH3 Domains"/>
    <property type="match status" value="3"/>
</dbReference>
<feature type="domain" description="SH3b" evidence="6">
    <location>
        <begin position="424"/>
        <end position="482"/>
    </location>
</feature>
<accession>A0A146F1I5</accession>
<dbReference type="GO" id="GO:0042742">
    <property type="term" value="P:defense response to bacterium"/>
    <property type="evidence" value="ECO:0007669"/>
    <property type="project" value="UniProtKB-KW"/>
</dbReference>
<dbReference type="Pfam" id="PF05382">
    <property type="entry name" value="Amidase_5"/>
    <property type="match status" value="1"/>
</dbReference>
<dbReference type="GO" id="GO:0016998">
    <property type="term" value="P:cell wall macromolecule catabolic process"/>
    <property type="evidence" value="ECO:0007669"/>
    <property type="project" value="InterPro"/>
</dbReference>
<dbReference type="InterPro" id="IPR033907">
    <property type="entry name" value="Endolysin_autolysin"/>
</dbReference>
<keyword evidence="2 4" id="KW-0081">Bacteriolytic enzyme</keyword>
<dbReference type="InterPro" id="IPR051018">
    <property type="entry name" value="Bacteriophage_GH24"/>
</dbReference>
<dbReference type="GO" id="GO:0031640">
    <property type="term" value="P:killing of cells of another organism"/>
    <property type="evidence" value="ECO:0007669"/>
    <property type="project" value="UniProtKB-KW"/>
</dbReference>
<evidence type="ECO:0000313" key="7">
    <source>
        <dbReference type="EMBL" id="BAU68273.1"/>
    </source>
</evidence>
<dbReference type="InterPro" id="IPR003646">
    <property type="entry name" value="SH3-like_bac-type"/>
</dbReference>
<dbReference type="Gene3D" id="3.90.1720.10">
    <property type="entry name" value="endopeptidase domain like (from Nostoc punctiforme)"/>
    <property type="match status" value="1"/>
</dbReference>
<dbReference type="PANTHER" id="PTHR38107:SF3">
    <property type="entry name" value="LYSOZYME RRRD-RELATED"/>
    <property type="match status" value="1"/>
</dbReference>
<comment type="similarity">
    <text evidence="4">Belongs to the glycosyl hydrolase 24 family.</text>
</comment>